<feature type="domain" description="Choline/carnitine acyltransferase" evidence="6">
    <location>
        <begin position="2"/>
        <end position="567"/>
    </location>
</feature>
<dbReference type="OMA" id="FIKQQKC"/>
<dbReference type="Proteomes" id="UP000184267">
    <property type="component" value="Unassembled WGS sequence"/>
</dbReference>
<name>A0A1M2VV23_TRAPU</name>
<dbReference type="Gene3D" id="3.30.559.70">
    <property type="entry name" value="Choline/Carnitine o-acyltransferase, domain 2"/>
    <property type="match status" value="1"/>
</dbReference>
<dbReference type="PROSITE" id="PS00440">
    <property type="entry name" value="ACYLTRANSF_C_2"/>
    <property type="match status" value="1"/>
</dbReference>
<gene>
    <name evidence="7" type="ORF">TRAPUB_12013</name>
</gene>
<evidence type="ECO:0000256" key="5">
    <source>
        <dbReference type="RuleBase" id="RU003801"/>
    </source>
</evidence>
<dbReference type="Gene3D" id="3.30.559.10">
    <property type="entry name" value="Chloramphenicol acetyltransferase-like domain"/>
    <property type="match status" value="1"/>
</dbReference>
<evidence type="ECO:0000256" key="2">
    <source>
        <dbReference type="ARBA" id="ARBA00022679"/>
    </source>
</evidence>
<dbReference type="OrthoDB" id="240216at2759"/>
<sequence>MHTTLQKYLRSLEPILLEDEARGGTDFKTACAARVKLVEDFERGLGPTCQERLQELNKNSPNNWLNDGIWLKKAYHEWRAPLIVNSNWWLALGDDDGIPTSVRYPASPVDRCAPWQIRRAAWLAHRVLDFKTRLDRQELYPDTTRTGLWFRHSALQAFNTCRIPQRECDRFPSRPTASDPDGHKILVMVADWMYAVEAIAPDGDPLSAAAIERRLRAIVSDVERRHERGERAVPLSVLTTDDRDRWADNLAHLLSLSPSNRAIFTTITNSAIAVSLDNYAYDLPESQRTSDPDLTAHLHNIRSGHSDRPGHNRWYDKAFTLIVEANARAGVLGEHSPVDALVPSIIADYAIVQGVDEAAFSSALDADVVLAQSGDVEGWERLDWVVDAKVEAECVEAARRAKAIVDNSDNDELVFDAYGVDWIKEARLPPDAYIQMALQLAWYRTRGEFTATYETALTRLFKHGRTETIRTLSTDSRAWVLAMADPSTSTDTRFALLQRALQTHSQLTREAATGRGIDRHLLGLRLMLRADAGERHALFEDELFARSQEWKLSTSGLSAGYQFRGTGCVHSLA</sequence>
<reference evidence="7 8" key="1">
    <citation type="submission" date="2016-10" db="EMBL/GenBank/DDBJ databases">
        <title>Genome sequence of the basidiomycete white-rot fungus Trametes pubescens.</title>
        <authorList>
            <person name="Makela M.R."/>
            <person name="Granchi Z."/>
            <person name="Peng M."/>
            <person name="De Vries R.P."/>
            <person name="Grigoriev I."/>
            <person name="Riley R."/>
            <person name="Hilden K."/>
        </authorList>
    </citation>
    <scope>NUCLEOTIDE SEQUENCE [LARGE SCALE GENOMIC DNA]</scope>
    <source>
        <strain evidence="7 8">FBCC735</strain>
    </source>
</reference>
<dbReference type="EMBL" id="MNAD01000635">
    <property type="protein sequence ID" value="OJT11461.1"/>
    <property type="molecule type" value="Genomic_DNA"/>
</dbReference>
<dbReference type="GO" id="GO:0016746">
    <property type="term" value="F:acyltransferase activity"/>
    <property type="evidence" value="ECO:0007669"/>
    <property type="project" value="UniProtKB-KW"/>
</dbReference>
<evidence type="ECO:0000256" key="4">
    <source>
        <dbReference type="PIRSR" id="PIRSR600542-1"/>
    </source>
</evidence>
<dbReference type="Pfam" id="PF00755">
    <property type="entry name" value="Carn_acyltransf"/>
    <property type="match status" value="1"/>
</dbReference>
<comment type="caution">
    <text evidence="7">The sequence shown here is derived from an EMBL/GenBank/DDBJ whole genome shotgun (WGS) entry which is preliminary data.</text>
</comment>
<dbReference type="InterPro" id="IPR000542">
    <property type="entry name" value="Carn_acyl_trans"/>
</dbReference>
<dbReference type="PANTHER" id="PTHR22589">
    <property type="entry name" value="CARNITINE O-ACYLTRANSFERASE"/>
    <property type="match status" value="1"/>
</dbReference>
<dbReference type="PANTHER" id="PTHR22589:SF107">
    <property type="entry name" value="CHOLINE_CARNITINE ACYLTRANSFERASE DOMAIN-CONTAINING PROTEIN"/>
    <property type="match status" value="1"/>
</dbReference>
<keyword evidence="3 5" id="KW-0012">Acyltransferase</keyword>
<dbReference type="InterPro" id="IPR039551">
    <property type="entry name" value="Cho/carn_acyl_trans"/>
</dbReference>
<dbReference type="InterPro" id="IPR042231">
    <property type="entry name" value="Cho/carn_acyl_trans_2"/>
</dbReference>
<evidence type="ECO:0000259" key="6">
    <source>
        <dbReference type="Pfam" id="PF00755"/>
    </source>
</evidence>
<feature type="active site" description="Proton acceptor" evidence="4">
    <location>
        <position position="335"/>
    </location>
</feature>
<comment type="similarity">
    <text evidence="1 5">Belongs to the carnitine/choline acetyltransferase family.</text>
</comment>
<evidence type="ECO:0000313" key="7">
    <source>
        <dbReference type="EMBL" id="OJT11461.1"/>
    </source>
</evidence>
<proteinExistence type="inferred from homology"/>
<dbReference type="AlphaFoldDB" id="A0A1M2VV23"/>
<dbReference type="STRING" id="154538.A0A1M2VV23"/>
<keyword evidence="8" id="KW-1185">Reference proteome</keyword>
<evidence type="ECO:0000256" key="1">
    <source>
        <dbReference type="ARBA" id="ARBA00005232"/>
    </source>
</evidence>
<protein>
    <submittedName>
        <fullName evidence="7">Carnitine O-acetyltransferase</fullName>
    </submittedName>
</protein>
<dbReference type="InterPro" id="IPR023213">
    <property type="entry name" value="CAT-like_dom_sf"/>
</dbReference>
<dbReference type="SUPFAM" id="SSF52777">
    <property type="entry name" value="CoA-dependent acyltransferases"/>
    <property type="match status" value="2"/>
</dbReference>
<organism evidence="7 8">
    <name type="scientific">Trametes pubescens</name>
    <name type="common">White-rot fungus</name>
    <dbReference type="NCBI Taxonomy" id="154538"/>
    <lineage>
        <taxon>Eukaryota</taxon>
        <taxon>Fungi</taxon>
        <taxon>Dikarya</taxon>
        <taxon>Basidiomycota</taxon>
        <taxon>Agaricomycotina</taxon>
        <taxon>Agaricomycetes</taxon>
        <taxon>Polyporales</taxon>
        <taxon>Polyporaceae</taxon>
        <taxon>Trametes</taxon>
    </lineage>
</organism>
<evidence type="ECO:0000256" key="3">
    <source>
        <dbReference type="ARBA" id="ARBA00023315"/>
    </source>
</evidence>
<accession>A0A1M2VV23</accession>
<evidence type="ECO:0000313" key="8">
    <source>
        <dbReference type="Proteomes" id="UP000184267"/>
    </source>
</evidence>
<keyword evidence="2 5" id="KW-0808">Transferase</keyword>